<gene>
    <name evidence="1" type="ORF">S06H3_45088</name>
</gene>
<sequence>IISLDNDVGHPSSSILTIKPQSLQNLTILVI</sequence>
<dbReference type="EMBL" id="BARV01028111">
    <property type="protein sequence ID" value="GAI44687.1"/>
    <property type="molecule type" value="Genomic_DNA"/>
</dbReference>
<organism evidence="1">
    <name type="scientific">marine sediment metagenome</name>
    <dbReference type="NCBI Taxonomy" id="412755"/>
    <lineage>
        <taxon>unclassified sequences</taxon>
        <taxon>metagenomes</taxon>
        <taxon>ecological metagenomes</taxon>
    </lineage>
</organism>
<protein>
    <submittedName>
        <fullName evidence="1">Uncharacterized protein</fullName>
    </submittedName>
</protein>
<evidence type="ECO:0000313" key="1">
    <source>
        <dbReference type="EMBL" id="GAI44687.1"/>
    </source>
</evidence>
<dbReference type="AlphaFoldDB" id="X1NL03"/>
<proteinExistence type="predicted"/>
<feature type="non-terminal residue" evidence="1">
    <location>
        <position position="1"/>
    </location>
</feature>
<comment type="caution">
    <text evidence="1">The sequence shown here is derived from an EMBL/GenBank/DDBJ whole genome shotgun (WGS) entry which is preliminary data.</text>
</comment>
<accession>X1NL03</accession>
<reference evidence="1" key="1">
    <citation type="journal article" date="2014" name="Front. Microbiol.">
        <title>High frequency of phylogenetically diverse reductive dehalogenase-homologous genes in deep subseafloor sedimentary metagenomes.</title>
        <authorList>
            <person name="Kawai M."/>
            <person name="Futagami T."/>
            <person name="Toyoda A."/>
            <person name="Takaki Y."/>
            <person name="Nishi S."/>
            <person name="Hori S."/>
            <person name="Arai W."/>
            <person name="Tsubouchi T."/>
            <person name="Morono Y."/>
            <person name="Uchiyama I."/>
            <person name="Ito T."/>
            <person name="Fujiyama A."/>
            <person name="Inagaki F."/>
            <person name="Takami H."/>
        </authorList>
    </citation>
    <scope>NUCLEOTIDE SEQUENCE</scope>
    <source>
        <strain evidence="1">Expedition CK06-06</strain>
    </source>
</reference>
<name>X1NL03_9ZZZZ</name>